<comment type="caution">
    <text evidence="1">The sequence shown here is derived from an EMBL/GenBank/DDBJ whole genome shotgun (WGS) entry which is preliminary data.</text>
</comment>
<dbReference type="Proteomes" id="UP000193944">
    <property type="component" value="Unassembled WGS sequence"/>
</dbReference>
<evidence type="ECO:0000313" key="2">
    <source>
        <dbReference type="Proteomes" id="UP000193944"/>
    </source>
</evidence>
<dbReference type="EMBL" id="MCFG01000867">
    <property type="protein sequence ID" value="ORX41389.1"/>
    <property type="molecule type" value="Genomic_DNA"/>
</dbReference>
<protein>
    <submittedName>
        <fullName evidence="1">Uncharacterized protein</fullName>
    </submittedName>
</protein>
<name>A0A1Y1UTN1_9FUNG</name>
<proteinExistence type="predicted"/>
<organism evidence="1 2">
    <name type="scientific">Anaeromyces robustus</name>
    <dbReference type="NCBI Taxonomy" id="1754192"/>
    <lineage>
        <taxon>Eukaryota</taxon>
        <taxon>Fungi</taxon>
        <taxon>Fungi incertae sedis</taxon>
        <taxon>Chytridiomycota</taxon>
        <taxon>Chytridiomycota incertae sedis</taxon>
        <taxon>Neocallimastigomycetes</taxon>
        <taxon>Neocallimastigales</taxon>
        <taxon>Neocallimastigaceae</taxon>
        <taxon>Anaeromyces</taxon>
    </lineage>
</organism>
<accession>A0A1Y1UTN1</accession>
<reference evidence="1 2" key="1">
    <citation type="submission" date="2016-08" db="EMBL/GenBank/DDBJ databases">
        <title>A Parts List for Fungal Cellulosomes Revealed by Comparative Genomics.</title>
        <authorList>
            <consortium name="DOE Joint Genome Institute"/>
            <person name="Haitjema C.H."/>
            <person name="Gilmore S.P."/>
            <person name="Henske J.K."/>
            <person name="Solomon K.V."/>
            <person name="De Groot R."/>
            <person name="Kuo A."/>
            <person name="Mondo S.J."/>
            <person name="Salamov A.A."/>
            <person name="Labutti K."/>
            <person name="Zhao Z."/>
            <person name="Chiniquy J."/>
            <person name="Barry K."/>
            <person name="Brewer H.M."/>
            <person name="Purvine S.O."/>
            <person name="Wright A.T."/>
            <person name="Boxma B."/>
            <person name="Van Alen T."/>
            <person name="Hackstein J.H."/>
            <person name="Baker S.E."/>
            <person name="Grigoriev I.V."/>
            <person name="O'Malley M.A."/>
        </authorList>
    </citation>
    <scope>NUCLEOTIDE SEQUENCE [LARGE SCALE GENOMIC DNA]</scope>
    <source>
        <strain evidence="1 2">S4</strain>
    </source>
</reference>
<evidence type="ECO:0000313" key="1">
    <source>
        <dbReference type="EMBL" id="ORX41389.1"/>
    </source>
</evidence>
<gene>
    <name evidence="1" type="ORF">BCR32DRAFT_252019</name>
</gene>
<reference evidence="1 2" key="2">
    <citation type="submission" date="2016-08" db="EMBL/GenBank/DDBJ databases">
        <title>Pervasive Adenine N6-methylation of Active Genes in Fungi.</title>
        <authorList>
            <consortium name="DOE Joint Genome Institute"/>
            <person name="Mondo S.J."/>
            <person name="Dannebaum R.O."/>
            <person name="Kuo R.C."/>
            <person name="Labutti K."/>
            <person name="Haridas S."/>
            <person name="Kuo A."/>
            <person name="Salamov A."/>
            <person name="Ahrendt S.R."/>
            <person name="Lipzen A."/>
            <person name="Sullivan W."/>
            <person name="Andreopoulos W.B."/>
            <person name="Clum A."/>
            <person name="Lindquist E."/>
            <person name="Daum C."/>
            <person name="Ramamoorthy G.K."/>
            <person name="Gryganskyi A."/>
            <person name="Culley D."/>
            <person name="Magnuson J.K."/>
            <person name="James T.Y."/>
            <person name="O'Malley M.A."/>
            <person name="Stajich J.E."/>
            <person name="Spatafora J.W."/>
            <person name="Visel A."/>
            <person name="Grigoriev I.V."/>
        </authorList>
    </citation>
    <scope>NUCLEOTIDE SEQUENCE [LARGE SCALE GENOMIC DNA]</scope>
    <source>
        <strain evidence="1 2">S4</strain>
    </source>
</reference>
<dbReference type="AlphaFoldDB" id="A0A1Y1UTN1"/>
<sequence length="115" mass="12878">MFPIKCNSGGCQGNIYRERIIKNGTNVKTYYTIRCNKCKGYVSAVGFKAYLIYLNLRGIVYLTGDNDTNFKIHFKDLVSGNVVASYKFFLEKDTLNMPNTPLFPSPGAKDKSIGS</sequence>
<keyword evidence="2" id="KW-1185">Reference proteome</keyword>